<evidence type="ECO:0000256" key="3">
    <source>
        <dbReference type="ARBA" id="ARBA00022692"/>
    </source>
</evidence>
<feature type="transmembrane region" description="Helical" evidence="6">
    <location>
        <begin position="405"/>
        <end position="424"/>
    </location>
</feature>
<name>A0A0N9V1T2_SPHMC</name>
<dbReference type="PATRIC" id="fig|33050.5.peg.3860"/>
<keyword evidence="2" id="KW-1003">Cell membrane</keyword>
<gene>
    <name evidence="7" type="ORF">AN936_18595</name>
</gene>
<feature type="transmembrane region" description="Helical" evidence="6">
    <location>
        <begin position="348"/>
        <end position="369"/>
    </location>
</feature>
<keyword evidence="5 6" id="KW-0472">Membrane</keyword>
<keyword evidence="3 6" id="KW-0812">Transmembrane</keyword>
<reference evidence="7 8" key="1">
    <citation type="journal article" date="2015" name="Genome Announc.">
        <title>Complete Genome Sequence of Polypropylene Glycol- and Polyethylene Glycol-Degrading Sphingopyxis macrogoltabida Strain EY-1.</title>
        <authorList>
            <person name="Ohtsubo Y."/>
            <person name="Nagata Y."/>
            <person name="Numata M."/>
            <person name="Tsuchikane K."/>
            <person name="Hosoyama A."/>
            <person name="Yamazoe A."/>
            <person name="Tsuda M."/>
            <person name="Fujita N."/>
            <person name="Kawai F."/>
        </authorList>
    </citation>
    <scope>NUCLEOTIDE SEQUENCE [LARGE SCALE GENOMIC DNA]</scope>
    <source>
        <strain evidence="7 8">EY-1</strain>
    </source>
</reference>
<feature type="transmembrane region" description="Helical" evidence="6">
    <location>
        <begin position="94"/>
        <end position="117"/>
    </location>
</feature>
<dbReference type="KEGG" id="smag:AN936_18595"/>
<evidence type="ECO:0000256" key="1">
    <source>
        <dbReference type="ARBA" id="ARBA00004651"/>
    </source>
</evidence>
<sequence>MSTIDHALDRTRRLILAVIGGALGRSVTLIAPFLVMPVMLRYLGDAHFGIWMTAVSITSMAQFSDLGIGNGLLTRLSAALGRDDTAAARADISSAYAMLTWVALLLATVVGGVLLALGSFPIASVSDSASIAIIAAALGTFFAGIPATIIQRVMYARQQVMLSNLWQIAGAALAVVSCWGAIGLRLPPWAVVLAYGLPMVVTLLISALWYFLRHPELRPRFADIGRESSGKLLMLGLRFLLLGVLTSIALNADNVIIAANAGPHAVTQYSVPAKIGSLLGLAITTIYLPLWSANGEALARGDRQWVRQNTRRMVWIGGAGVAAAAIALTAAGNWIIHLWMGRSFADQQLILGLLGGFSVVMAITAPFNMILNASGRIRVQIIAWSLFALSTICLKMIFVTAERLWVVPMISLVMYAVCITPPMWKTANDALRSQTG</sequence>
<dbReference type="Proteomes" id="UP000058074">
    <property type="component" value="Chromosome"/>
</dbReference>
<dbReference type="InterPro" id="IPR050833">
    <property type="entry name" value="Poly_Biosynth_Transport"/>
</dbReference>
<feature type="transmembrane region" description="Helical" evidence="6">
    <location>
        <begin position="48"/>
        <end position="73"/>
    </location>
</feature>
<feature type="transmembrane region" description="Helical" evidence="6">
    <location>
        <begin position="232"/>
        <end position="252"/>
    </location>
</feature>
<organism evidence="7 8">
    <name type="scientific">Sphingopyxis macrogoltabida</name>
    <name type="common">Sphingomonas macrogoltabidus</name>
    <dbReference type="NCBI Taxonomy" id="33050"/>
    <lineage>
        <taxon>Bacteria</taxon>
        <taxon>Pseudomonadati</taxon>
        <taxon>Pseudomonadota</taxon>
        <taxon>Alphaproteobacteria</taxon>
        <taxon>Sphingomonadales</taxon>
        <taxon>Sphingomonadaceae</taxon>
        <taxon>Sphingopyxis</taxon>
    </lineage>
</organism>
<comment type="subcellular location">
    <subcellularLocation>
        <location evidence="1">Cell membrane</location>
        <topology evidence="1">Multi-pass membrane protein</topology>
    </subcellularLocation>
</comment>
<evidence type="ECO:0000313" key="8">
    <source>
        <dbReference type="Proteomes" id="UP000058074"/>
    </source>
</evidence>
<evidence type="ECO:0000256" key="4">
    <source>
        <dbReference type="ARBA" id="ARBA00022989"/>
    </source>
</evidence>
<dbReference type="PANTHER" id="PTHR30250:SF26">
    <property type="entry name" value="PSMA PROTEIN"/>
    <property type="match status" value="1"/>
</dbReference>
<dbReference type="GO" id="GO:0005886">
    <property type="term" value="C:plasma membrane"/>
    <property type="evidence" value="ECO:0007669"/>
    <property type="project" value="UniProtKB-SubCell"/>
</dbReference>
<evidence type="ECO:0008006" key="9">
    <source>
        <dbReference type="Google" id="ProtNLM"/>
    </source>
</evidence>
<feature type="transmembrane region" description="Helical" evidence="6">
    <location>
        <begin position="314"/>
        <end position="336"/>
    </location>
</feature>
<feature type="transmembrane region" description="Helical" evidence="6">
    <location>
        <begin position="129"/>
        <end position="150"/>
    </location>
</feature>
<dbReference type="Pfam" id="PF01943">
    <property type="entry name" value="Polysacc_synt"/>
    <property type="match status" value="1"/>
</dbReference>
<feature type="transmembrane region" description="Helical" evidence="6">
    <location>
        <begin position="381"/>
        <end position="399"/>
    </location>
</feature>
<dbReference type="AlphaFoldDB" id="A0A0N9V1T2"/>
<feature type="transmembrane region" description="Helical" evidence="6">
    <location>
        <begin position="272"/>
        <end position="293"/>
    </location>
</feature>
<dbReference type="EMBL" id="CP012700">
    <property type="protein sequence ID" value="ALH82285.1"/>
    <property type="molecule type" value="Genomic_DNA"/>
</dbReference>
<dbReference type="InterPro" id="IPR002797">
    <property type="entry name" value="Polysacc_synth"/>
</dbReference>
<accession>A0A0N9V1T2</accession>
<feature type="transmembrane region" description="Helical" evidence="6">
    <location>
        <begin position="188"/>
        <end position="212"/>
    </location>
</feature>
<proteinExistence type="predicted"/>
<feature type="transmembrane region" description="Helical" evidence="6">
    <location>
        <begin position="162"/>
        <end position="182"/>
    </location>
</feature>
<dbReference type="PANTHER" id="PTHR30250">
    <property type="entry name" value="PST FAMILY PREDICTED COLANIC ACID TRANSPORTER"/>
    <property type="match status" value="1"/>
</dbReference>
<evidence type="ECO:0000256" key="5">
    <source>
        <dbReference type="ARBA" id="ARBA00023136"/>
    </source>
</evidence>
<keyword evidence="4 6" id="KW-1133">Transmembrane helix</keyword>
<evidence type="ECO:0000313" key="7">
    <source>
        <dbReference type="EMBL" id="ALH82285.1"/>
    </source>
</evidence>
<evidence type="ECO:0000256" key="2">
    <source>
        <dbReference type="ARBA" id="ARBA00022475"/>
    </source>
</evidence>
<feature type="transmembrane region" description="Helical" evidence="6">
    <location>
        <begin position="14"/>
        <end position="36"/>
    </location>
</feature>
<evidence type="ECO:0000256" key="6">
    <source>
        <dbReference type="SAM" id="Phobius"/>
    </source>
</evidence>
<protein>
    <recommendedName>
        <fullName evidence="9">Polysaccharide biosynthesis protein</fullName>
    </recommendedName>
</protein>